<reference evidence="1 2" key="2">
    <citation type="journal article" date="2022" name="Mol. Ecol. Resour.">
        <title>The genomes of chicory, endive, great burdock and yacon provide insights into Asteraceae paleo-polyploidization history and plant inulin production.</title>
        <authorList>
            <person name="Fan W."/>
            <person name="Wang S."/>
            <person name="Wang H."/>
            <person name="Wang A."/>
            <person name="Jiang F."/>
            <person name="Liu H."/>
            <person name="Zhao H."/>
            <person name="Xu D."/>
            <person name="Zhang Y."/>
        </authorList>
    </citation>
    <scope>NUCLEOTIDE SEQUENCE [LARGE SCALE GENOMIC DNA]</scope>
    <source>
        <strain evidence="2">cv. Yunnan</strain>
        <tissue evidence="1">Leaves</tissue>
    </source>
</reference>
<sequence>MELHLRNLTMTLVIKLLISQDNPLKGNGSFEEIIYRHNGILLIKLKTICLERLICEIGCACFLLMLLPVSLECAFQKSFRLGLRLFFQDLICLLLGI</sequence>
<reference evidence="2" key="1">
    <citation type="journal article" date="2022" name="Mol. Ecol. Resour.">
        <title>The genomes of chicory, endive, great burdock and yacon provide insights into Asteraceae palaeo-polyploidization history and plant inulin production.</title>
        <authorList>
            <person name="Fan W."/>
            <person name="Wang S."/>
            <person name="Wang H."/>
            <person name="Wang A."/>
            <person name="Jiang F."/>
            <person name="Liu H."/>
            <person name="Zhao H."/>
            <person name="Xu D."/>
            <person name="Zhang Y."/>
        </authorList>
    </citation>
    <scope>NUCLEOTIDE SEQUENCE [LARGE SCALE GENOMIC DNA]</scope>
    <source>
        <strain evidence="2">cv. Yunnan</strain>
    </source>
</reference>
<accession>A0ACB9CEQ8</accession>
<keyword evidence="2" id="KW-1185">Reference proteome</keyword>
<protein>
    <submittedName>
        <fullName evidence="1">Uncharacterized protein</fullName>
    </submittedName>
</protein>
<gene>
    <name evidence="1" type="ORF">L1987_63872</name>
</gene>
<name>A0ACB9CEQ8_9ASTR</name>
<evidence type="ECO:0000313" key="1">
    <source>
        <dbReference type="EMBL" id="KAI3732665.1"/>
    </source>
</evidence>
<dbReference type="Proteomes" id="UP001056120">
    <property type="component" value="Linkage Group LG21"/>
</dbReference>
<dbReference type="EMBL" id="CM042038">
    <property type="protein sequence ID" value="KAI3732665.1"/>
    <property type="molecule type" value="Genomic_DNA"/>
</dbReference>
<evidence type="ECO:0000313" key="2">
    <source>
        <dbReference type="Proteomes" id="UP001056120"/>
    </source>
</evidence>
<organism evidence="1 2">
    <name type="scientific">Smallanthus sonchifolius</name>
    <dbReference type="NCBI Taxonomy" id="185202"/>
    <lineage>
        <taxon>Eukaryota</taxon>
        <taxon>Viridiplantae</taxon>
        <taxon>Streptophyta</taxon>
        <taxon>Embryophyta</taxon>
        <taxon>Tracheophyta</taxon>
        <taxon>Spermatophyta</taxon>
        <taxon>Magnoliopsida</taxon>
        <taxon>eudicotyledons</taxon>
        <taxon>Gunneridae</taxon>
        <taxon>Pentapetalae</taxon>
        <taxon>asterids</taxon>
        <taxon>campanulids</taxon>
        <taxon>Asterales</taxon>
        <taxon>Asteraceae</taxon>
        <taxon>Asteroideae</taxon>
        <taxon>Heliantheae alliance</taxon>
        <taxon>Millerieae</taxon>
        <taxon>Smallanthus</taxon>
    </lineage>
</organism>
<comment type="caution">
    <text evidence="1">The sequence shown here is derived from an EMBL/GenBank/DDBJ whole genome shotgun (WGS) entry which is preliminary data.</text>
</comment>
<proteinExistence type="predicted"/>